<dbReference type="KEGG" id="lch:Lcho_0071"/>
<evidence type="ECO:0000256" key="2">
    <source>
        <dbReference type="ARBA" id="ARBA00005262"/>
    </source>
</evidence>
<evidence type="ECO:0000256" key="6">
    <source>
        <dbReference type="ARBA" id="ARBA00023136"/>
    </source>
</evidence>
<gene>
    <name evidence="8" type="ordered locus">Lcho_0071</name>
</gene>
<name>B1Y5Z9_LEPCP</name>
<dbReference type="GO" id="GO:0005886">
    <property type="term" value="C:plasma membrane"/>
    <property type="evidence" value="ECO:0007669"/>
    <property type="project" value="UniProtKB-SubCell"/>
</dbReference>
<dbReference type="eggNOG" id="COG2059">
    <property type="taxonomic scope" value="Bacteria"/>
</dbReference>
<dbReference type="RefSeq" id="WP_012345108.1">
    <property type="nucleotide sequence ID" value="NC_010524.1"/>
</dbReference>
<protein>
    <submittedName>
        <fullName evidence="8">Chromate transporter</fullName>
    </submittedName>
</protein>
<dbReference type="Pfam" id="PF02417">
    <property type="entry name" value="Chromate_transp"/>
    <property type="match status" value="1"/>
</dbReference>
<evidence type="ECO:0000256" key="1">
    <source>
        <dbReference type="ARBA" id="ARBA00004651"/>
    </source>
</evidence>
<feature type="transmembrane region" description="Helical" evidence="7">
    <location>
        <begin position="136"/>
        <end position="155"/>
    </location>
</feature>
<proteinExistence type="inferred from homology"/>
<dbReference type="Proteomes" id="UP000001693">
    <property type="component" value="Chromosome"/>
</dbReference>
<keyword evidence="5 7" id="KW-1133">Transmembrane helix</keyword>
<dbReference type="OrthoDB" id="556585at2"/>
<evidence type="ECO:0000313" key="8">
    <source>
        <dbReference type="EMBL" id="ACB32346.1"/>
    </source>
</evidence>
<dbReference type="HOGENOM" id="CLU_018106_1_2_4"/>
<dbReference type="InterPro" id="IPR052518">
    <property type="entry name" value="CHR_Transporter"/>
</dbReference>
<evidence type="ECO:0000256" key="3">
    <source>
        <dbReference type="ARBA" id="ARBA00022475"/>
    </source>
</evidence>
<dbReference type="AlphaFoldDB" id="B1Y5Z9"/>
<accession>B1Y5Z9</accession>
<evidence type="ECO:0000313" key="9">
    <source>
        <dbReference type="Proteomes" id="UP000001693"/>
    </source>
</evidence>
<feature type="transmembrane region" description="Helical" evidence="7">
    <location>
        <begin position="12"/>
        <end position="33"/>
    </location>
</feature>
<comment type="similarity">
    <text evidence="2">Belongs to the chromate ion transporter (CHR) (TC 2.A.51) family.</text>
</comment>
<dbReference type="InterPro" id="IPR003370">
    <property type="entry name" value="Chromate_transpt"/>
</dbReference>
<keyword evidence="9" id="KW-1185">Reference proteome</keyword>
<dbReference type="PANTHER" id="PTHR43663:SF1">
    <property type="entry name" value="CHROMATE TRANSPORTER"/>
    <property type="match status" value="1"/>
</dbReference>
<dbReference type="STRING" id="395495.Lcho_0071"/>
<evidence type="ECO:0000256" key="7">
    <source>
        <dbReference type="SAM" id="Phobius"/>
    </source>
</evidence>
<feature type="transmembrane region" description="Helical" evidence="7">
    <location>
        <begin position="175"/>
        <end position="198"/>
    </location>
</feature>
<feature type="transmembrane region" description="Helical" evidence="7">
    <location>
        <begin position="89"/>
        <end position="115"/>
    </location>
</feature>
<dbReference type="GO" id="GO:0015109">
    <property type="term" value="F:chromate transmembrane transporter activity"/>
    <property type="evidence" value="ECO:0007669"/>
    <property type="project" value="InterPro"/>
</dbReference>
<dbReference type="EMBL" id="CP001013">
    <property type="protein sequence ID" value="ACB32346.1"/>
    <property type="molecule type" value="Genomic_DNA"/>
</dbReference>
<keyword evidence="3" id="KW-1003">Cell membrane</keyword>
<evidence type="ECO:0000256" key="4">
    <source>
        <dbReference type="ARBA" id="ARBA00022692"/>
    </source>
</evidence>
<keyword evidence="4 7" id="KW-0812">Transmembrane</keyword>
<comment type="subcellular location">
    <subcellularLocation>
        <location evidence="1">Cell membrane</location>
        <topology evidence="1">Multi-pass membrane protein</topology>
    </subcellularLocation>
</comment>
<sequence>MTPIPLHWLDWLQLLGHFAALSLLSVGGAITVASDLHRRLVLDHHWLSDGQFSASIALAQAAPGPNLLFVGLVGWHVGLNAGATTGLNAGGYATATAGLLLSLSGALLPSSVLTLTATRWARRHRDDRAVRAFKQGMAPLVIGMMLATAAVLNLASGPLLPHWPMWALSAAAAWAVWATGVHLLWLLAAGALLGALGWV</sequence>
<feature type="transmembrane region" description="Helical" evidence="7">
    <location>
        <begin position="54"/>
        <end position="77"/>
    </location>
</feature>
<reference evidence="8 9" key="1">
    <citation type="submission" date="2008-03" db="EMBL/GenBank/DDBJ databases">
        <title>Complete sequence of Leptothrix cholodnii SP-6.</title>
        <authorList>
            <consortium name="US DOE Joint Genome Institute"/>
            <person name="Copeland A."/>
            <person name="Lucas S."/>
            <person name="Lapidus A."/>
            <person name="Glavina del Rio T."/>
            <person name="Dalin E."/>
            <person name="Tice H."/>
            <person name="Bruce D."/>
            <person name="Goodwin L."/>
            <person name="Pitluck S."/>
            <person name="Chertkov O."/>
            <person name="Brettin T."/>
            <person name="Detter J.C."/>
            <person name="Han C."/>
            <person name="Kuske C.R."/>
            <person name="Schmutz J."/>
            <person name="Larimer F."/>
            <person name="Land M."/>
            <person name="Hauser L."/>
            <person name="Kyrpides N."/>
            <person name="Lykidis A."/>
            <person name="Emerson D."/>
            <person name="Richardson P."/>
        </authorList>
    </citation>
    <scope>NUCLEOTIDE SEQUENCE [LARGE SCALE GENOMIC DNA]</scope>
    <source>
        <strain evidence="9">ATCC 51168 / LMG 8142 / SP-6</strain>
    </source>
</reference>
<keyword evidence="6 7" id="KW-0472">Membrane</keyword>
<evidence type="ECO:0000256" key="5">
    <source>
        <dbReference type="ARBA" id="ARBA00022989"/>
    </source>
</evidence>
<dbReference type="PANTHER" id="PTHR43663">
    <property type="entry name" value="CHROMATE TRANSPORT PROTEIN-RELATED"/>
    <property type="match status" value="1"/>
</dbReference>
<organism evidence="8 9">
    <name type="scientific">Leptothrix cholodnii (strain ATCC 51168 / LMG 8142 / SP-6)</name>
    <name type="common">Leptothrix discophora (strain SP-6)</name>
    <dbReference type="NCBI Taxonomy" id="395495"/>
    <lineage>
        <taxon>Bacteria</taxon>
        <taxon>Pseudomonadati</taxon>
        <taxon>Pseudomonadota</taxon>
        <taxon>Betaproteobacteria</taxon>
        <taxon>Burkholderiales</taxon>
        <taxon>Sphaerotilaceae</taxon>
        <taxon>Leptothrix</taxon>
    </lineage>
</organism>